<evidence type="ECO:0000313" key="3">
    <source>
        <dbReference type="Proteomes" id="UP001589710"/>
    </source>
</evidence>
<keyword evidence="3" id="KW-1185">Reference proteome</keyword>
<evidence type="ECO:0000313" key="2">
    <source>
        <dbReference type="EMBL" id="MFB9575991.1"/>
    </source>
</evidence>
<feature type="region of interest" description="Disordered" evidence="1">
    <location>
        <begin position="87"/>
        <end position="111"/>
    </location>
</feature>
<gene>
    <name evidence="2" type="ORF">ACFFTL_27815</name>
</gene>
<comment type="caution">
    <text evidence="2">The sequence shown here is derived from an EMBL/GenBank/DDBJ whole genome shotgun (WGS) entry which is preliminary data.</text>
</comment>
<name>A0ABV5RFB0_9ACTN</name>
<protein>
    <submittedName>
        <fullName evidence="2">Uncharacterized protein</fullName>
    </submittedName>
</protein>
<dbReference type="EMBL" id="JBHMCG010000118">
    <property type="protein sequence ID" value="MFB9575991.1"/>
    <property type="molecule type" value="Genomic_DNA"/>
</dbReference>
<organism evidence="2 3">
    <name type="scientific">Streptomyces yanii</name>
    <dbReference type="NCBI Taxonomy" id="78510"/>
    <lineage>
        <taxon>Bacteria</taxon>
        <taxon>Bacillati</taxon>
        <taxon>Actinomycetota</taxon>
        <taxon>Actinomycetes</taxon>
        <taxon>Kitasatosporales</taxon>
        <taxon>Streptomycetaceae</taxon>
        <taxon>Streptomyces</taxon>
    </lineage>
</organism>
<dbReference type="RefSeq" id="WP_345511295.1">
    <property type="nucleotide sequence ID" value="NZ_BAAAXD010000011.1"/>
</dbReference>
<accession>A0ABV5RFB0</accession>
<sequence length="147" mass="16432">MDLEQQVLQVDPGKHRLGSGLQPGQRLRLAHRAELVHRQAGPASAPGDDNLRFRPIAGLLQAIGHLPPRRIQTPHEPGQVLAGVLGQGQARQNVRAHRLPPGPRERGQAVHRSARVCTPQRDQIAVVIVDRQQRLERRPRLVRRIMP</sequence>
<reference evidence="2 3" key="1">
    <citation type="submission" date="2024-09" db="EMBL/GenBank/DDBJ databases">
        <authorList>
            <person name="Sun Q."/>
            <person name="Mori K."/>
        </authorList>
    </citation>
    <scope>NUCLEOTIDE SEQUENCE [LARGE SCALE GENOMIC DNA]</scope>
    <source>
        <strain evidence="2 3">JCM 3331</strain>
    </source>
</reference>
<proteinExistence type="predicted"/>
<evidence type="ECO:0000256" key="1">
    <source>
        <dbReference type="SAM" id="MobiDB-lite"/>
    </source>
</evidence>
<dbReference type="Proteomes" id="UP001589710">
    <property type="component" value="Unassembled WGS sequence"/>
</dbReference>